<dbReference type="EMBL" id="BAABHM010000017">
    <property type="protein sequence ID" value="GAA4713134.1"/>
    <property type="molecule type" value="Genomic_DNA"/>
</dbReference>
<evidence type="ECO:0000313" key="5">
    <source>
        <dbReference type="Proteomes" id="UP001500843"/>
    </source>
</evidence>
<dbReference type="PANTHER" id="PTHR30055">
    <property type="entry name" value="HTH-TYPE TRANSCRIPTIONAL REGULATOR RUTR"/>
    <property type="match status" value="1"/>
</dbReference>
<organism evidence="4 5">
    <name type="scientific">Promicromonospora umidemergens</name>
    <dbReference type="NCBI Taxonomy" id="629679"/>
    <lineage>
        <taxon>Bacteria</taxon>
        <taxon>Bacillati</taxon>
        <taxon>Actinomycetota</taxon>
        <taxon>Actinomycetes</taxon>
        <taxon>Micrococcales</taxon>
        <taxon>Promicromonosporaceae</taxon>
        <taxon>Promicromonospora</taxon>
    </lineage>
</organism>
<protein>
    <submittedName>
        <fullName evidence="4">Helix-turn-helix domain-containing protein</fullName>
    </submittedName>
</protein>
<gene>
    <name evidence="4" type="ORF">GCM10023198_40150</name>
</gene>
<feature type="DNA-binding region" description="H-T-H motif" evidence="2">
    <location>
        <begin position="39"/>
        <end position="58"/>
    </location>
</feature>
<reference evidence="5" key="1">
    <citation type="journal article" date="2019" name="Int. J. Syst. Evol. Microbiol.">
        <title>The Global Catalogue of Microorganisms (GCM) 10K type strain sequencing project: providing services to taxonomists for standard genome sequencing and annotation.</title>
        <authorList>
            <consortium name="The Broad Institute Genomics Platform"/>
            <consortium name="The Broad Institute Genome Sequencing Center for Infectious Disease"/>
            <person name="Wu L."/>
            <person name="Ma J."/>
        </authorList>
    </citation>
    <scope>NUCLEOTIDE SEQUENCE [LARGE SCALE GENOMIC DNA]</scope>
    <source>
        <strain evidence="5">JCM 17975</strain>
    </source>
</reference>
<evidence type="ECO:0000259" key="3">
    <source>
        <dbReference type="PROSITE" id="PS50977"/>
    </source>
</evidence>
<keyword evidence="1 2" id="KW-0238">DNA-binding</keyword>
<dbReference type="PROSITE" id="PS50977">
    <property type="entry name" value="HTH_TETR_2"/>
    <property type="match status" value="1"/>
</dbReference>
<dbReference type="InterPro" id="IPR009057">
    <property type="entry name" value="Homeodomain-like_sf"/>
</dbReference>
<dbReference type="Proteomes" id="UP001500843">
    <property type="component" value="Unassembled WGS sequence"/>
</dbReference>
<proteinExistence type="predicted"/>
<accession>A0ABP8XQH9</accession>
<keyword evidence="5" id="KW-1185">Reference proteome</keyword>
<dbReference type="InterPro" id="IPR001647">
    <property type="entry name" value="HTH_TetR"/>
</dbReference>
<dbReference type="InterPro" id="IPR050109">
    <property type="entry name" value="HTH-type_TetR-like_transc_reg"/>
</dbReference>
<dbReference type="RefSeq" id="WP_253874035.1">
    <property type="nucleotide sequence ID" value="NZ_BAABHM010000017.1"/>
</dbReference>
<dbReference type="Gene3D" id="1.10.357.10">
    <property type="entry name" value="Tetracycline Repressor, domain 2"/>
    <property type="match status" value="1"/>
</dbReference>
<name>A0ABP8XQH9_9MICO</name>
<evidence type="ECO:0000256" key="1">
    <source>
        <dbReference type="ARBA" id="ARBA00023125"/>
    </source>
</evidence>
<dbReference type="PRINTS" id="PR00455">
    <property type="entry name" value="HTHTETR"/>
</dbReference>
<sequence>MSAATTRRHGTTRRRIERAERILDAASELVLRWGYDKVTIDDVARRAGVAKGTIYLHWSSREELFAALLRWDRADMVSAVRRQLREDPAAATLPGLFSHLAREIDRRPLIQAALTQDSEVLGKLVQRRRTSGTAGEIVEPFQKYLDRLREHGMARADLSAQDHLTLLATVLYGSVATTRMLPQAFRVPDGRQGELLDDAFERLLVTDRTPSAAALAACATATYEYVDRAYEIARAKLRESLGDDLRPEKDEPHDQ</sequence>
<comment type="caution">
    <text evidence="4">The sequence shown here is derived from an EMBL/GenBank/DDBJ whole genome shotgun (WGS) entry which is preliminary data.</text>
</comment>
<evidence type="ECO:0000256" key="2">
    <source>
        <dbReference type="PROSITE-ProRule" id="PRU00335"/>
    </source>
</evidence>
<evidence type="ECO:0000313" key="4">
    <source>
        <dbReference type="EMBL" id="GAA4713134.1"/>
    </source>
</evidence>
<feature type="domain" description="HTH tetR-type" evidence="3">
    <location>
        <begin position="16"/>
        <end position="76"/>
    </location>
</feature>
<dbReference type="Pfam" id="PF00440">
    <property type="entry name" value="TetR_N"/>
    <property type="match status" value="1"/>
</dbReference>
<dbReference type="SUPFAM" id="SSF46689">
    <property type="entry name" value="Homeodomain-like"/>
    <property type="match status" value="1"/>
</dbReference>
<dbReference type="PANTHER" id="PTHR30055:SF226">
    <property type="entry name" value="HTH-TYPE TRANSCRIPTIONAL REGULATOR PKSA"/>
    <property type="match status" value="1"/>
</dbReference>